<keyword evidence="1 4" id="KW-0479">Metal-binding</keyword>
<dbReference type="KEGG" id="mbr:MONBRDRAFT_16167"/>
<dbReference type="RefSeq" id="XP_001744546.1">
    <property type="nucleotide sequence ID" value="XM_001744494.1"/>
</dbReference>
<organism evidence="6 7">
    <name type="scientific">Monosiga brevicollis</name>
    <name type="common">Choanoflagellate</name>
    <dbReference type="NCBI Taxonomy" id="81824"/>
    <lineage>
        <taxon>Eukaryota</taxon>
        <taxon>Choanoflagellata</taxon>
        <taxon>Craspedida</taxon>
        <taxon>Salpingoecidae</taxon>
        <taxon>Monosiga</taxon>
    </lineage>
</organism>
<dbReference type="Proteomes" id="UP000001357">
    <property type="component" value="Unassembled WGS sequence"/>
</dbReference>
<dbReference type="Pfam" id="PF00412">
    <property type="entry name" value="LIM"/>
    <property type="match status" value="1"/>
</dbReference>
<dbReference type="GO" id="GO:0015629">
    <property type="term" value="C:actin cytoskeleton"/>
    <property type="evidence" value="ECO:0000318"/>
    <property type="project" value="GO_Central"/>
</dbReference>
<feature type="non-terminal residue" evidence="6">
    <location>
        <position position="1"/>
    </location>
</feature>
<accession>A9UW41</accession>
<dbReference type="AlphaFoldDB" id="A9UW41"/>
<protein>
    <recommendedName>
        <fullName evidence="5">LIM zinc-binding domain-containing protein</fullName>
    </recommendedName>
</protein>
<dbReference type="InterPro" id="IPR001781">
    <property type="entry name" value="Znf_LIM"/>
</dbReference>
<evidence type="ECO:0000313" key="6">
    <source>
        <dbReference type="EMBL" id="EDQ90495.1"/>
    </source>
</evidence>
<evidence type="ECO:0000256" key="3">
    <source>
        <dbReference type="ARBA" id="ARBA00023038"/>
    </source>
</evidence>
<keyword evidence="3 4" id="KW-0440">LIM domain</keyword>
<evidence type="ECO:0000256" key="2">
    <source>
        <dbReference type="ARBA" id="ARBA00022833"/>
    </source>
</evidence>
<gene>
    <name evidence="6" type="ORF">MONBRDRAFT_16167</name>
</gene>
<dbReference type="SUPFAM" id="SSF57716">
    <property type="entry name" value="Glucocorticoid receptor-like (DNA-binding domain)"/>
    <property type="match status" value="2"/>
</dbReference>
<dbReference type="PROSITE" id="PS50023">
    <property type="entry name" value="LIM_DOMAIN_2"/>
    <property type="match status" value="1"/>
</dbReference>
<keyword evidence="2 4" id="KW-0862">Zinc</keyword>
<evidence type="ECO:0000256" key="4">
    <source>
        <dbReference type="PROSITE-ProRule" id="PRU00125"/>
    </source>
</evidence>
<sequence>ACDKSVYVVEKLEADGDIYHKLCFKCTECKATLRLGSYASYQGKLFCKPHFKQLFRLKGNYDEGFGGSQHKYKWVNKDHDDGQSDA</sequence>
<evidence type="ECO:0000259" key="5">
    <source>
        <dbReference type="PROSITE" id="PS50023"/>
    </source>
</evidence>
<evidence type="ECO:0000313" key="7">
    <source>
        <dbReference type="Proteomes" id="UP000001357"/>
    </source>
</evidence>
<dbReference type="GO" id="GO:0005886">
    <property type="term" value="C:plasma membrane"/>
    <property type="evidence" value="ECO:0000318"/>
    <property type="project" value="GO_Central"/>
</dbReference>
<dbReference type="EMBL" id="CH991547">
    <property type="protein sequence ID" value="EDQ90495.1"/>
    <property type="molecule type" value="Genomic_DNA"/>
</dbReference>
<reference evidence="6 7" key="1">
    <citation type="journal article" date="2008" name="Nature">
        <title>The genome of the choanoflagellate Monosiga brevicollis and the origin of metazoans.</title>
        <authorList>
            <consortium name="JGI Sequencing"/>
            <person name="King N."/>
            <person name="Westbrook M.J."/>
            <person name="Young S.L."/>
            <person name="Kuo A."/>
            <person name="Abedin M."/>
            <person name="Chapman J."/>
            <person name="Fairclough S."/>
            <person name="Hellsten U."/>
            <person name="Isogai Y."/>
            <person name="Letunic I."/>
            <person name="Marr M."/>
            <person name="Pincus D."/>
            <person name="Putnam N."/>
            <person name="Rokas A."/>
            <person name="Wright K.J."/>
            <person name="Zuzow R."/>
            <person name="Dirks W."/>
            <person name="Good M."/>
            <person name="Goodstein D."/>
            <person name="Lemons D."/>
            <person name="Li W."/>
            <person name="Lyons J.B."/>
            <person name="Morris A."/>
            <person name="Nichols S."/>
            <person name="Richter D.J."/>
            <person name="Salamov A."/>
            <person name="Bork P."/>
            <person name="Lim W.A."/>
            <person name="Manning G."/>
            <person name="Miller W.T."/>
            <person name="McGinnis W."/>
            <person name="Shapiro H."/>
            <person name="Tjian R."/>
            <person name="Grigoriev I.V."/>
            <person name="Rokhsar D."/>
        </authorList>
    </citation>
    <scope>NUCLEOTIDE SEQUENCE [LARGE SCALE GENOMIC DNA]</scope>
    <source>
        <strain evidence="7">MX1 / ATCC 50154</strain>
    </source>
</reference>
<dbReference type="GO" id="GO:0051015">
    <property type="term" value="F:actin filament binding"/>
    <property type="evidence" value="ECO:0000318"/>
    <property type="project" value="GO_Central"/>
</dbReference>
<dbReference type="GO" id="GO:0046872">
    <property type="term" value="F:metal ion binding"/>
    <property type="evidence" value="ECO:0007669"/>
    <property type="project" value="UniProtKB-KW"/>
</dbReference>
<dbReference type="FunFam" id="2.10.110.10:FF:000002">
    <property type="entry name" value="LIM domain and actin-binding 1"/>
    <property type="match status" value="1"/>
</dbReference>
<dbReference type="GO" id="GO:0051017">
    <property type="term" value="P:actin filament bundle assembly"/>
    <property type="evidence" value="ECO:0000318"/>
    <property type="project" value="GO_Central"/>
</dbReference>
<dbReference type="FunCoup" id="A9UW41">
    <property type="interactions" value="151"/>
</dbReference>
<keyword evidence="7" id="KW-1185">Reference proteome</keyword>
<feature type="domain" description="LIM zinc-binding" evidence="5">
    <location>
        <begin position="1"/>
        <end position="57"/>
    </location>
</feature>
<dbReference type="InParanoid" id="A9UW41"/>
<name>A9UW41_MONBE</name>
<evidence type="ECO:0000256" key="1">
    <source>
        <dbReference type="ARBA" id="ARBA00022723"/>
    </source>
</evidence>
<dbReference type="PANTHER" id="PTHR24206">
    <property type="entry name" value="OS06G0237300 PROTEIN"/>
    <property type="match status" value="1"/>
</dbReference>
<dbReference type="eggNOG" id="KOG1700">
    <property type="taxonomic scope" value="Eukaryota"/>
</dbReference>
<dbReference type="OMA" id="ICFKCAG"/>
<dbReference type="Gene3D" id="2.10.110.10">
    <property type="entry name" value="Cysteine Rich Protein"/>
    <property type="match status" value="1"/>
</dbReference>
<dbReference type="SMART" id="SM00132">
    <property type="entry name" value="LIM"/>
    <property type="match status" value="1"/>
</dbReference>
<proteinExistence type="predicted"/>
<dbReference type="GeneID" id="5889988"/>